<protein>
    <submittedName>
        <fullName evidence="2">Nuclear transport factor 2 family protein</fullName>
    </submittedName>
</protein>
<dbReference type="InterPro" id="IPR032710">
    <property type="entry name" value="NTF2-like_dom_sf"/>
</dbReference>
<comment type="caution">
    <text evidence="2">The sequence shown here is derived from an EMBL/GenBank/DDBJ whole genome shotgun (WGS) entry which is preliminary data.</text>
</comment>
<reference evidence="3" key="1">
    <citation type="journal article" date="2019" name="Int. J. Syst. Evol. Microbiol.">
        <title>The Global Catalogue of Microorganisms (GCM) 10K type strain sequencing project: providing services to taxonomists for standard genome sequencing and annotation.</title>
        <authorList>
            <consortium name="The Broad Institute Genomics Platform"/>
            <consortium name="The Broad Institute Genome Sequencing Center for Infectious Disease"/>
            <person name="Wu L."/>
            <person name="Ma J."/>
        </authorList>
    </citation>
    <scope>NUCLEOTIDE SEQUENCE [LARGE SCALE GENOMIC DNA]</scope>
    <source>
        <strain evidence="3">KCTC 52606</strain>
    </source>
</reference>
<dbReference type="Gene3D" id="3.10.450.50">
    <property type="match status" value="1"/>
</dbReference>
<proteinExistence type="predicted"/>
<dbReference type="Proteomes" id="UP001595378">
    <property type="component" value="Unassembled WGS sequence"/>
</dbReference>
<dbReference type="SUPFAM" id="SSF54427">
    <property type="entry name" value="NTF2-like"/>
    <property type="match status" value="1"/>
</dbReference>
<gene>
    <name evidence="2" type="ORF">ACFODK_11380</name>
</gene>
<organism evidence="2 3">
    <name type="scientific">Alteraurantiacibacter lauratis</name>
    <dbReference type="NCBI Taxonomy" id="2054627"/>
    <lineage>
        <taxon>Bacteria</taxon>
        <taxon>Pseudomonadati</taxon>
        <taxon>Pseudomonadota</taxon>
        <taxon>Alphaproteobacteria</taxon>
        <taxon>Sphingomonadales</taxon>
        <taxon>Erythrobacteraceae</taxon>
        <taxon>Alteraurantiacibacter</taxon>
    </lineage>
</organism>
<dbReference type="Pfam" id="PF12680">
    <property type="entry name" value="SnoaL_2"/>
    <property type="match status" value="1"/>
</dbReference>
<dbReference type="EMBL" id="JBHRSU010000033">
    <property type="protein sequence ID" value="MFC3101490.1"/>
    <property type="molecule type" value="Genomic_DNA"/>
</dbReference>
<evidence type="ECO:0000259" key="1">
    <source>
        <dbReference type="Pfam" id="PF12680"/>
    </source>
</evidence>
<dbReference type="RefSeq" id="WP_377923354.1">
    <property type="nucleotide sequence ID" value="NZ_JBHRSU010000033.1"/>
</dbReference>
<name>A0ABV7EJ57_9SPHN</name>
<sequence>MMTVTAANAAEQLVLDFFVVLSSGDLETLRGFYHDTSVWEPKVKDIPGAGRHVGMAIIDEFLAPVRGMFKPGDPKVHVQAMFSQTKDGVTWVCVESNSTGESMDGKVYDNDYCWVFEISNGKIDAMREYMDSLYTAKWFGIV</sequence>
<keyword evidence="3" id="KW-1185">Reference proteome</keyword>
<accession>A0ABV7EJ57</accession>
<dbReference type="InterPro" id="IPR037401">
    <property type="entry name" value="SnoaL-like"/>
</dbReference>
<feature type="domain" description="SnoaL-like" evidence="1">
    <location>
        <begin position="15"/>
        <end position="123"/>
    </location>
</feature>
<evidence type="ECO:0000313" key="3">
    <source>
        <dbReference type="Proteomes" id="UP001595378"/>
    </source>
</evidence>
<evidence type="ECO:0000313" key="2">
    <source>
        <dbReference type="EMBL" id="MFC3101490.1"/>
    </source>
</evidence>